<dbReference type="PANTHER" id="PTHR10259:SF11">
    <property type="entry name" value="THIOPURINE S-METHYLTRANSFERASE"/>
    <property type="match status" value="1"/>
</dbReference>
<keyword evidence="5" id="KW-0963">Cytoplasm</keyword>
<name>A0A2Z7A7M6_9LAMI</name>
<dbReference type="InterPro" id="IPR036291">
    <property type="entry name" value="NAD(P)-bd_dom_sf"/>
</dbReference>
<dbReference type="GO" id="GO:0010038">
    <property type="term" value="P:response to metal ion"/>
    <property type="evidence" value="ECO:0007669"/>
    <property type="project" value="InterPro"/>
</dbReference>
<keyword evidence="11" id="KW-1185">Reference proteome</keyword>
<evidence type="ECO:0000256" key="7">
    <source>
        <dbReference type="ARBA" id="ARBA00022679"/>
    </source>
</evidence>
<comment type="catalytic activity">
    <reaction evidence="1">
        <text>S-adenosyl-L-methionine + a thiopurine = S-adenosyl-L-homocysteine + a thiopurine S-methylether.</text>
        <dbReference type="EC" id="2.1.1.67"/>
    </reaction>
</comment>
<dbReference type="Gene3D" id="3.40.50.150">
    <property type="entry name" value="Vaccinia Virus protein VP39"/>
    <property type="match status" value="1"/>
</dbReference>
<dbReference type="InterPro" id="IPR025835">
    <property type="entry name" value="Thiopurine_S-MeTrfase"/>
</dbReference>
<dbReference type="Pfam" id="PF00107">
    <property type="entry name" value="ADH_zinc_N"/>
    <property type="match status" value="1"/>
</dbReference>
<evidence type="ECO:0000256" key="1">
    <source>
        <dbReference type="ARBA" id="ARBA00000903"/>
    </source>
</evidence>
<dbReference type="Gene3D" id="3.90.180.10">
    <property type="entry name" value="Medium-chain alcohol dehydrogenases, catalytic domain"/>
    <property type="match status" value="1"/>
</dbReference>
<dbReference type="EMBL" id="KV020168">
    <property type="protein sequence ID" value="KZV14862.1"/>
    <property type="molecule type" value="Genomic_DNA"/>
</dbReference>
<dbReference type="NCBIfam" id="NF009732">
    <property type="entry name" value="PRK13255.1"/>
    <property type="match status" value="1"/>
</dbReference>
<dbReference type="InterPro" id="IPR013149">
    <property type="entry name" value="ADH-like_C"/>
</dbReference>
<accession>A0A2Z7A7M6</accession>
<dbReference type="InterPro" id="IPR008854">
    <property type="entry name" value="TPMT"/>
</dbReference>
<dbReference type="GO" id="GO:0032259">
    <property type="term" value="P:methylation"/>
    <property type="evidence" value="ECO:0007669"/>
    <property type="project" value="UniProtKB-KW"/>
</dbReference>
<proteinExistence type="inferred from homology"/>
<dbReference type="FunFam" id="3.40.50.150:FF:000101">
    <property type="entry name" value="Thiopurine S-methyltransferase"/>
    <property type="match status" value="1"/>
</dbReference>
<dbReference type="InterPro" id="IPR029063">
    <property type="entry name" value="SAM-dependent_MTases_sf"/>
</dbReference>
<dbReference type="Proteomes" id="UP000250235">
    <property type="component" value="Unassembled WGS sequence"/>
</dbReference>
<organism evidence="10 11">
    <name type="scientific">Dorcoceras hygrometricum</name>
    <dbReference type="NCBI Taxonomy" id="472368"/>
    <lineage>
        <taxon>Eukaryota</taxon>
        <taxon>Viridiplantae</taxon>
        <taxon>Streptophyta</taxon>
        <taxon>Embryophyta</taxon>
        <taxon>Tracheophyta</taxon>
        <taxon>Spermatophyta</taxon>
        <taxon>Magnoliopsida</taxon>
        <taxon>eudicotyledons</taxon>
        <taxon>Gunneridae</taxon>
        <taxon>Pentapetalae</taxon>
        <taxon>asterids</taxon>
        <taxon>lamiids</taxon>
        <taxon>Lamiales</taxon>
        <taxon>Gesneriaceae</taxon>
        <taxon>Didymocarpoideae</taxon>
        <taxon>Trichosporeae</taxon>
        <taxon>Loxocarpinae</taxon>
        <taxon>Dorcoceras</taxon>
    </lineage>
</organism>
<feature type="domain" description="Enoyl reductase (ER)" evidence="9">
    <location>
        <begin position="1"/>
        <end position="198"/>
    </location>
</feature>
<evidence type="ECO:0000313" key="11">
    <source>
        <dbReference type="Proteomes" id="UP000250235"/>
    </source>
</evidence>
<evidence type="ECO:0000256" key="5">
    <source>
        <dbReference type="ARBA" id="ARBA00022490"/>
    </source>
</evidence>
<dbReference type="EC" id="2.1.1.67" evidence="4"/>
<dbReference type="PANTHER" id="PTHR10259">
    <property type="entry name" value="THIOPURINE S-METHYLTRANSFERASE"/>
    <property type="match status" value="1"/>
</dbReference>
<comment type="similarity">
    <text evidence="3">Belongs to the class I-like SAM-binding methyltransferase superfamily. TPMT family.</text>
</comment>
<dbReference type="PROSITE" id="PS51585">
    <property type="entry name" value="SAM_MT_TPMT"/>
    <property type="match status" value="1"/>
</dbReference>
<evidence type="ECO:0000313" key="10">
    <source>
        <dbReference type="EMBL" id="KZV14862.1"/>
    </source>
</evidence>
<dbReference type="GO" id="GO:0008119">
    <property type="term" value="F:thiopurine S-methyltransferase activity"/>
    <property type="evidence" value="ECO:0007669"/>
    <property type="project" value="UniProtKB-EC"/>
</dbReference>
<gene>
    <name evidence="10" type="ORF">F511_08502</name>
</gene>
<dbReference type="Pfam" id="PF05724">
    <property type="entry name" value="TPMT"/>
    <property type="match status" value="1"/>
</dbReference>
<dbReference type="AlphaFoldDB" id="A0A2Z7A7M6"/>
<dbReference type="InterPro" id="IPR020843">
    <property type="entry name" value="ER"/>
</dbReference>
<dbReference type="OrthoDB" id="3509362at2759"/>
<evidence type="ECO:0000259" key="9">
    <source>
        <dbReference type="SMART" id="SM00829"/>
    </source>
</evidence>
<dbReference type="GO" id="GO:0005737">
    <property type="term" value="C:cytoplasm"/>
    <property type="evidence" value="ECO:0007669"/>
    <property type="project" value="UniProtKB-SubCell"/>
</dbReference>
<dbReference type="Gene3D" id="3.40.50.720">
    <property type="entry name" value="NAD(P)-binding Rossmann-like Domain"/>
    <property type="match status" value="1"/>
</dbReference>
<keyword evidence="8" id="KW-0949">S-adenosyl-L-methionine</keyword>
<dbReference type="HAMAP" id="MF_00812">
    <property type="entry name" value="Thiopur_methtran"/>
    <property type="match status" value="1"/>
</dbReference>
<comment type="subcellular location">
    <subcellularLocation>
        <location evidence="2">Cytoplasm</location>
    </subcellularLocation>
</comment>
<protein>
    <recommendedName>
        <fullName evidence="4">thiopurine S-methyltransferase</fullName>
        <ecNumber evidence="4">2.1.1.67</ecNumber>
    </recommendedName>
</protein>
<dbReference type="SUPFAM" id="SSF53335">
    <property type="entry name" value="S-adenosyl-L-methionine-dependent methyltransferases"/>
    <property type="match status" value="1"/>
</dbReference>
<dbReference type="SUPFAM" id="SSF51735">
    <property type="entry name" value="NAD(P)-binding Rossmann-fold domains"/>
    <property type="match status" value="1"/>
</dbReference>
<evidence type="ECO:0000256" key="3">
    <source>
        <dbReference type="ARBA" id="ARBA00008145"/>
    </source>
</evidence>
<evidence type="ECO:0000256" key="4">
    <source>
        <dbReference type="ARBA" id="ARBA00011905"/>
    </source>
</evidence>
<dbReference type="InterPro" id="IPR022474">
    <property type="entry name" value="Thiopur_S-MeTfrase_Se/Te_detox"/>
</dbReference>
<evidence type="ECO:0000256" key="8">
    <source>
        <dbReference type="ARBA" id="ARBA00022691"/>
    </source>
</evidence>
<dbReference type="GO" id="GO:0016491">
    <property type="term" value="F:oxidoreductase activity"/>
    <property type="evidence" value="ECO:0007669"/>
    <property type="project" value="InterPro"/>
</dbReference>
<keyword evidence="6" id="KW-0489">Methyltransferase</keyword>
<evidence type="ECO:0000256" key="6">
    <source>
        <dbReference type="ARBA" id="ARBA00022603"/>
    </source>
</evidence>
<sequence length="400" mass="43696">MIEAAALPENFFTVWGNVFVRGRLGHGEGGARESLLVQGGSSGIGVTAIQLARAFGHRVFATAGNAEKCAACEKLGAEKAVNYRTQDFVAETKRATGGRGVDVILDNVAGGYIPRELDTLAEGGRLVVIATMGGCEARIDAAQLMRRRLTVTGSTLRNRPVAFKAGLARQLQHEVWPLLEAGKAEFWLQRWREGRTGFHRDTPMPLLLQHWSALALPKDSRILVPLCGKTLDMLWLAEQGLRVLGVELSPLAVAQFFSGHGLVPRRHESPMGVHYVAGDIEIIQGDVFALDDATLAGCGAVYDRAAVIALPPPMRERYARKLYRRLPAGCRGLMITLEYPQHEMDGPPFSVEGGDVAALFGGDWDIELLERRDILASQPAFREEGVTALHTSVHRLQRRP</sequence>
<keyword evidence="7" id="KW-0808">Transferase</keyword>
<dbReference type="SMART" id="SM00829">
    <property type="entry name" value="PKS_ER"/>
    <property type="match status" value="1"/>
</dbReference>
<dbReference type="NCBIfam" id="TIGR03840">
    <property type="entry name" value="TMPT_Se_Te"/>
    <property type="match status" value="1"/>
</dbReference>
<evidence type="ECO:0000256" key="2">
    <source>
        <dbReference type="ARBA" id="ARBA00004496"/>
    </source>
</evidence>
<reference evidence="10 11" key="1">
    <citation type="journal article" date="2015" name="Proc. Natl. Acad. Sci. U.S.A.">
        <title>The resurrection genome of Boea hygrometrica: A blueprint for survival of dehydration.</title>
        <authorList>
            <person name="Xiao L."/>
            <person name="Yang G."/>
            <person name="Zhang L."/>
            <person name="Yang X."/>
            <person name="Zhao S."/>
            <person name="Ji Z."/>
            <person name="Zhou Q."/>
            <person name="Hu M."/>
            <person name="Wang Y."/>
            <person name="Chen M."/>
            <person name="Xu Y."/>
            <person name="Jin H."/>
            <person name="Xiao X."/>
            <person name="Hu G."/>
            <person name="Bao F."/>
            <person name="Hu Y."/>
            <person name="Wan P."/>
            <person name="Li L."/>
            <person name="Deng X."/>
            <person name="Kuang T."/>
            <person name="Xiang C."/>
            <person name="Zhu J.K."/>
            <person name="Oliver M.J."/>
            <person name="He Y."/>
        </authorList>
    </citation>
    <scope>NUCLEOTIDE SEQUENCE [LARGE SCALE GENOMIC DNA]</scope>
    <source>
        <strain evidence="11">cv. XS01</strain>
    </source>
</reference>